<protein>
    <submittedName>
        <fullName evidence="1">Uncharacterized protein</fullName>
    </submittedName>
</protein>
<gene>
    <name evidence="1" type="ORF">RCOM_1593130</name>
</gene>
<organism evidence="1 2">
    <name type="scientific">Ricinus communis</name>
    <name type="common">Castor bean</name>
    <dbReference type="NCBI Taxonomy" id="3988"/>
    <lineage>
        <taxon>Eukaryota</taxon>
        <taxon>Viridiplantae</taxon>
        <taxon>Streptophyta</taxon>
        <taxon>Embryophyta</taxon>
        <taxon>Tracheophyta</taxon>
        <taxon>Spermatophyta</taxon>
        <taxon>Magnoliopsida</taxon>
        <taxon>eudicotyledons</taxon>
        <taxon>Gunneridae</taxon>
        <taxon>Pentapetalae</taxon>
        <taxon>rosids</taxon>
        <taxon>fabids</taxon>
        <taxon>Malpighiales</taxon>
        <taxon>Euphorbiaceae</taxon>
        <taxon>Acalyphoideae</taxon>
        <taxon>Acalypheae</taxon>
        <taxon>Ricinus</taxon>
    </lineage>
</organism>
<name>B9R7M2_RICCO</name>
<reference evidence="2" key="1">
    <citation type="journal article" date="2010" name="Nat. Biotechnol.">
        <title>Draft genome sequence of the oilseed species Ricinus communis.</title>
        <authorList>
            <person name="Chan A.P."/>
            <person name="Crabtree J."/>
            <person name="Zhao Q."/>
            <person name="Lorenzi H."/>
            <person name="Orvis J."/>
            <person name="Puiu D."/>
            <person name="Melake-Berhan A."/>
            <person name="Jones K.M."/>
            <person name="Redman J."/>
            <person name="Chen G."/>
            <person name="Cahoon E.B."/>
            <person name="Gedil M."/>
            <person name="Stanke M."/>
            <person name="Haas B.J."/>
            <person name="Wortman J.R."/>
            <person name="Fraser-Liggett C.M."/>
            <person name="Ravel J."/>
            <person name="Rabinowicz P.D."/>
        </authorList>
    </citation>
    <scope>NUCLEOTIDE SEQUENCE [LARGE SCALE GENOMIC DNA]</scope>
    <source>
        <strain evidence="2">cv. Hale</strain>
    </source>
</reference>
<dbReference type="Proteomes" id="UP000008311">
    <property type="component" value="Unassembled WGS sequence"/>
</dbReference>
<accession>B9R7M2</accession>
<evidence type="ECO:0000313" key="1">
    <source>
        <dbReference type="EMBL" id="EEF52502.1"/>
    </source>
</evidence>
<proteinExistence type="predicted"/>
<dbReference type="EMBL" id="EQ973772">
    <property type="protein sequence ID" value="EEF52502.1"/>
    <property type="molecule type" value="Genomic_DNA"/>
</dbReference>
<keyword evidence="2" id="KW-1185">Reference proteome</keyword>
<evidence type="ECO:0000313" key="2">
    <source>
        <dbReference type="Proteomes" id="UP000008311"/>
    </source>
</evidence>
<dbReference type="InParanoid" id="B9R7M2"/>
<dbReference type="AlphaFoldDB" id="B9R7M2"/>
<sequence length="63" mass="7053">MGHGWASPYPKWSDDGQHDLTIIAGITWRSWDLSSLIRDLSPGAGQANDRYIVLLLRPSISIF</sequence>